<evidence type="ECO:0000313" key="2">
    <source>
        <dbReference type="Proteomes" id="UP000076584"/>
    </source>
</evidence>
<dbReference type="Proteomes" id="UP000076584">
    <property type="component" value="Unassembled WGS sequence"/>
</dbReference>
<organism evidence="1 2">
    <name type="scientific">Colletotrichum incanum</name>
    <name type="common">Soybean anthracnose fungus</name>
    <dbReference type="NCBI Taxonomy" id="1573173"/>
    <lineage>
        <taxon>Eukaryota</taxon>
        <taxon>Fungi</taxon>
        <taxon>Dikarya</taxon>
        <taxon>Ascomycota</taxon>
        <taxon>Pezizomycotina</taxon>
        <taxon>Sordariomycetes</taxon>
        <taxon>Hypocreomycetidae</taxon>
        <taxon>Glomerellales</taxon>
        <taxon>Glomerellaceae</taxon>
        <taxon>Colletotrichum</taxon>
        <taxon>Colletotrichum spaethianum species complex</taxon>
    </lineage>
</organism>
<gene>
    <name evidence="1" type="ORF">CI238_13362</name>
</gene>
<sequence>MTGSDALERPVYPIECGKTSKTPAAGQVFRYLYFLLIWVMPEVPAISLGTQRNTANMTFSAPDDAVAKE</sequence>
<proteinExistence type="predicted"/>
<dbReference type="EMBL" id="LFIW01000345">
    <property type="protein sequence ID" value="KZL86958.1"/>
    <property type="molecule type" value="Genomic_DNA"/>
</dbReference>
<name>A0A162PBN5_COLIC</name>
<protein>
    <submittedName>
        <fullName evidence="1">Uncharacterized protein</fullName>
    </submittedName>
</protein>
<reference evidence="1 2" key="1">
    <citation type="submission" date="2015-06" db="EMBL/GenBank/DDBJ databases">
        <title>Survival trade-offs in plant roots during colonization by closely related pathogenic and mutualistic fungi.</title>
        <authorList>
            <person name="Hacquard S."/>
            <person name="Kracher B."/>
            <person name="Hiruma K."/>
            <person name="Weinman A."/>
            <person name="Muench P."/>
            <person name="Garrido Oter R."/>
            <person name="Ver Loren van Themaat E."/>
            <person name="Dallerey J.-F."/>
            <person name="Damm U."/>
            <person name="Henrissat B."/>
            <person name="Lespinet O."/>
            <person name="Thon M."/>
            <person name="Kemen E."/>
            <person name="McHardy A.C."/>
            <person name="Schulze-Lefert P."/>
            <person name="O'Connell R.J."/>
        </authorList>
    </citation>
    <scope>NUCLEOTIDE SEQUENCE [LARGE SCALE GENOMIC DNA]</scope>
    <source>
        <strain evidence="1 2">MAFF 238704</strain>
    </source>
</reference>
<comment type="caution">
    <text evidence="1">The sequence shown here is derived from an EMBL/GenBank/DDBJ whole genome shotgun (WGS) entry which is preliminary data.</text>
</comment>
<evidence type="ECO:0000313" key="1">
    <source>
        <dbReference type="EMBL" id="KZL86958.1"/>
    </source>
</evidence>
<keyword evidence="2" id="KW-1185">Reference proteome</keyword>
<dbReference type="AlphaFoldDB" id="A0A162PBN5"/>
<accession>A0A162PBN5</accession>